<protein>
    <recommendedName>
        <fullName evidence="3">BED-type domain-containing protein</fullName>
    </recommendedName>
</protein>
<dbReference type="SMART" id="SM00614">
    <property type="entry name" value="ZnF_BED"/>
    <property type="match status" value="1"/>
</dbReference>
<dbReference type="EMBL" id="CM027681">
    <property type="protein sequence ID" value="KAG0543384.1"/>
    <property type="molecule type" value="Genomic_DNA"/>
</dbReference>
<evidence type="ECO:0000313" key="2">
    <source>
        <dbReference type="Proteomes" id="UP000807115"/>
    </source>
</evidence>
<reference evidence="1" key="1">
    <citation type="journal article" date="2019" name="BMC Genomics">
        <title>A new reference genome for Sorghum bicolor reveals high levels of sequence similarity between sweet and grain genotypes: implications for the genetics of sugar metabolism.</title>
        <authorList>
            <person name="Cooper E.A."/>
            <person name="Brenton Z.W."/>
            <person name="Flinn B.S."/>
            <person name="Jenkins J."/>
            <person name="Shu S."/>
            <person name="Flowers D."/>
            <person name="Luo F."/>
            <person name="Wang Y."/>
            <person name="Xia P."/>
            <person name="Barry K."/>
            <person name="Daum C."/>
            <person name="Lipzen A."/>
            <person name="Yoshinaga Y."/>
            <person name="Schmutz J."/>
            <person name="Saski C."/>
            <person name="Vermerris W."/>
            <person name="Kresovich S."/>
        </authorList>
    </citation>
    <scope>NUCLEOTIDE SEQUENCE</scope>
</reference>
<evidence type="ECO:0000313" key="1">
    <source>
        <dbReference type="EMBL" id="KAG0543384.1"/>
    </source>
</evidence>
<reference evidence="1" key="2">
    <citation type="submission" date="2020-10" db="EMBL/GenBank/DDBJ databases">
        <authorList>
            <person name="Cooper E.A."/>
            <person name="Brenton Z.W."/>
            <person name="Flinn B.S."/>
            <person name="Jenkins J."/>
            <person name="Shu S."/>
            <person name="Flowers D."/>
            <person name="Luo F."/>
            <person name="Wang Y."/>
            <person name="Xia P."/>
            <person name="Barry K."/>
            <person name="Daum C."/>
            <person name="Lipzen A."/>
            <person name="Yoshinaga Y."/>
            <person name="Schmutz J."/>
            <person name="Saski C."/>
            <person name="Vermerris W."/>
            <person name="Kresovich S."/>
        </authorList>
    </citation>
    <scope>NUCLEOTIDE SEQUENCE</scope>
</reference>
<dbReference type="Proteomes" id="UP000807115">
    <property type="component" value="Chromosome 2"/>
</dbReference>
<accession>A0A921UT00</accession>
<evidence type="ECO:0008006" key="3">
    <source>
        <dbReference type="Google" id="ProtNLM"/>
    </source>
</evidence>
<sequence>MANDDTYVVWTRNDDLIAIGLSLKRDDDSRDPFDVFVNASGGGGSQPSMNDVDTVDAGATGTGTAVDSNTLTISTGVNSNGDGNATPSSGTYGKRRSKCWETFDEVFEMINGNRVRVKAIYKICRKVLSGRSAAVTSHILRHAKGCIVKLD</sequence>
<dbReference type="AlphaFoldDB" id="A0A921UT00"/>
<organism evidence="1 2">
    <name type="scientific">Sorghum bicolor</name>
    <name type="common">Sorghum</name>
    <name type="synonym">Sorghum vulgare</name>
    <dbReference type="NCBI Taxonomy" id="4558"/>
    <lineage>
        <taxon>Eukaryota</taxon>
        <taxon>Viridiplantae</taxon>
        <taxon>Streptophyta</taxon>
        <taxon>Embryophyta</taxon>
        <taxon>Tracheophyta</taxon>
        <taxon>Spermatophyta</taxon>
        <taxon>Magnoliopsida</taxon>
        <taxon>Liliopsida</taxon>
        <taxon>Poales</taxon>
        <taxon>Poaceae</taxon>
        <taxon>PACMAD clade</taxon>
        <taxon>Panicoideae</taxon>
        <taxon>Andropogonodae</taxon>
        <taxon>Andropogoneae</taxon>
        <taxon>Sorghinae</taxon>
        <taxon>Sorghum</taxon>
    </lineage>
</organism>
<gene>
    <name evidence="1" type="ORF">BDA96_02G186100</name>
</gene>
<proteinExistence type="predicted"/>
<comment type="caution">
    <text evidence="1">The sequence shown here is derived from an EMBL/GenBank/DDBJ whole genome shotgun (WGS) entry which is preliminary data.</text>
</comment>
<name>A0A921UT00_SORBI</name>